<dbReference type="GO" id="GO:0019867">
    <property type="term" value="C:outer membrane"/>
    <property type="evidence" value="ECO:0007669"/>
    <property type="project" value="InterPro"/>
</dbReference>
<dbReference type="InterPro" id="IPR009838">
    <property type="entry name" value="T4SS_TraL"/>
</dbReference>
<dbReference type="RefSeq" id="WP_114435176.1">
    <property type="nucleotide sequence ID" value="NZ_QPJI01000016.1"/>
</dbReference>
<comment type="caution">
    <text evidence="2">The sequence shown here is derived from an EMBL/GenBank/DDBJ whole genome shotgun (WGS) entry which is preliminary data.</text>
</comment>
<evidence type="ECO:0000313" key="2">
    <source>
        <dbReference type="EMBL" id="RCW64067.1"/>
    </source>
</evidence>
<organism evidence="2 3">
    <name type="scientific">Marinobacter nauticus</name>
    <name type="common">Marinobacter hydrocarbonoclasticus</name>
    <name type="synonym">Marinobacter aquaeolei</name>
    <dbReference type="NCBI Taxonomy" id="2743"/>
    <lineage>
        <taxon>Bacteria</taxon>
        <taxon>Pseudomonadati</taxon>
        <taxon>Pseudomonadota</taxon>
        <taxon>Gammaproteobacteria</taxon>
        <taxon>Pseudomonadales</taxon>
        <taxon>Marinobacteraceae</taxon>
        <taxon>Marinobacter</taxon>
    </lineage>
</organism>
<keyword evidence="1" id="KW-1133">Transmembrane helix</keyword>
<keyword evidence="1" id="KW-0472">Membrane</keyword>
<proteinExistence type="predicted"/>
<dbReference type="Pfam" id="PF07178">
    <property type="entry name" value="TraL"/>
    <property type="match status" value="1"/>
</dbReference>
<evidence type="ECO:0000313" key="3">
    <source>
        <dbReference type="Proteomes" id="UP000253647"/>
    </source>
</evidence>
<protein>
    <submittedName>
        <fullName evidence="2">Conjugal transfer pilus assembly protein TraL</fullName>
    </submittedName>
</protein>
<keyword evidence="1" id="KW-0812">Transmembrane</keyword>
<accession>A0A368XC87</accession>
<gene>
    <name evidence="2" type="ORF">DET61_116108</name>
</gene>
<name>A0A368XC87_MARNT</name>
<dbReference type="Proteomes" id="UP000253647">
    <property type="component" value="Unassembled WGS sequence"/>
</dbReference>
<dbReference type="EMBL" id="QPJI01000016">
    <property type="protein sequence ID" value="RCW64067.1"/>
    <property type="molecule type" value="Genomic_DNA"/>
</dbReference>
<dbReference type="NCBIfam" id="TIGR02762">
    <property type="entry name" value="TraL_TIGR"/>
    <property type="match status" value="1"/>
</dbReference>
<dbReference type="AlphaFoldDB" id="A0A368XC87"/>
<sequence length="94" mass="10902">MRKPTKIPQRVDEFPHFLLWSLDEMAPLMFLVIIGMLFDALGLCLLIGLLATNGYRRIRENSPDGILLHTLYKFGIPLTRSKTMVNVFIRRLFP</sequence>
<reference evidence="2 3" key="1">
    <citation type="submission" date="2018-07" db="EMBL/GenBank/DDBJ databases">
        <title>Freshwater and sediment microbial communities from various areas in North America, analyzing microbe dynamics in response to fracking.</title>
        <authorList>
            <person name="Lamendella R."/>
        </authorList>
    </citation>
    <scope>NUCLEOTIDE SEQUENCE [LARGE SCALE GENOMIC DNA]</scope>
    <source>
        <strain evidence="2 3">105B</strain>
    </source>
</reference>
<evidence type="ECO:0000256" key="1">
    <source>
        <dbReference type="SAM" id="Phobius"/>
    </source>
</evidence>
<feature type="transmembrane region" description="Helical" evidence="1">
    <location>
        <begin position="28"/>
        <end position="51"/>
    </location>
</feature>